<dbReference type="PANTHER" id="PTHR11458:SF0">
    <property type="entry name" value="DELTA-AMINOLEVULINIC ACID DEHYDRATASE"/>
    <property type="match status" value="1"/>
</dbReference>
<evidence type="ECO:0000256" key="9">
    <source>
        <dbReference type="PIRSR" id="PIRSR001415-1"/>
    </source>
</evidence>
<dbReference type="RefSeq" id="WP_338602557.1">
    <property type="nucleotide sequence ID" value="NZ_AP028679.1"/>
</dbReference>
<comment type="pathway">
    <text evidence="1">Porphyrin-containing compound metabolism; protoporphyrin-IX biosynthesis; coproporphyrinogen-III from 5-aminolevulinate: step 1/4.</text>
</comment>
<proteinExistence type="inferred from homology"/>
<evidence type="ECO:0000256" key="12">
    <source>
        <dbReference type="PIRSR" id="PIRSR001415-5"/>
    </source>
</evidence>
<keyword evidence="11" id="KW-0479">Metal-binding</keyword>
<keyword evidence="16" id="KW-1185">Reference proteome</keyword>
<feature type="binding site" evidence="12">
    <location>
        <position position="233"/>
    </location>
    <ligand>
        <name>Mg(2+)</name>
        <dbReference type="ChEBI" id="CHEBI:18420"/>
    </ligand>
</feature>
<dbReference type="KEGG" id="dmp:FAK_36280"/>
<dbReference type="InterPro" id="IPR013785">
    <property type="entry name" value="Aldolase_TIM"/>
</dbReference>
<feature type="binding site" evidence="11">
    <location>
        <position position="130"/>
    </location>
    <ligand>
        <name>Zn(2+)</name>
        <dbReference type="ChEBI" id="CHEBI:29105"/>
        <note>catalytic</note>
    </ligand>
</feature>
<feature type="active site" description="Schiff-base intermediate with substrate" evidence="9">
    <location>
        <position position="248"/>
    </location>
</feature>
<evidence type="ECO:0000256" key="8">
    <source>
        <dbReference type="ARBA" id="ARBA00047651"/>
    </source>
</evidence>
<feature type="binding site" evidence="11">
    <location>
        <position position="120"/>
    </location>
    <ligand>
        <name>Zn(2+)</name>
        <dbReference type="ChEBI" id="CHEBI:29105"/>
        <note>catalytic</note>
    </ligand>
</feature>
<organism evidence="15 16">
    <name type="scientific">Desulfoferula mesophila</name>
    <dbReference type="NCBI Taxonomy" id="3058419"/>
    <lineage>
        <taxon>Bacteria</taxon>
        <taxon>Pseudomonadati</taxon>
        <taxon>Thermodesulfobacteriota</taxon>
        <taxon>Desulfarculia</taxon>
        <taxon>Desulfarculales</taxon>
        <taxon>Desulfarculaceae</taxon>
        <taxon>Desulfoferula</taxon>
    </lineage>
</organism>
<accession>A0AAU9F3Q0</accession>
<dbReference type="EC" id="4.2.1.24" evidence="3 13"/>
<dbReference type="PANTHER" id="PTHR11458">
    <property type="entry name" value="DELTA-AMINOLEVULINIC ACID DEHYDRATASE"/>
    <property type="match status" value="1"/>
</dbReference>
<dbReference type="GO" id="GO:0004655">
    <property type="term" value="F:porphobilinogen synthase activity"/>
    <property type="evidence" value="ECO:0007669"/>
    <property type="project" value="UniProtKB-EC"/>
</dbReference>
<dbReference type="PRINTS" id="PR00144">
    <property type="entry name" value="DALDHYDRTASE"/>
</dbReference>
<dbReference type="InterPro" id="IPR001731">
    <property type="entry name" value="ALAD"/>
</dbReference>
<evidence type="ECO:0000256" key="6">
    <source>
        <dbReference type="ARBA" id="ARBA00023239"/>
    </source>
</evidence>
<dbReference type="Proteomes" id="UP001366166">
    <property type="component" value="Chromosome"/>
</dbReference>
<dbReference type="SUPFAM" id="SSF51569">
    <property type="entry name" value="Aldolase"/>
    <property type="match status" value="1"/>
</dbReference>
<evidence type="ECO:0000313" key="16">
    <source>
        <dbReference type="Proteomes" id="UP001366166"/>
    </source>
</evidence>
<evidence type="ECO:0000256" key="3">
    <source>
        <dbReference type="ARBA" id="ARBA00012053"/>
    </source>
</evidence>
<reference evidence="16" key="1">
    <citation type="journal article" date="2023" name="Arch. Microbiol.">
        <title>Desulfoferula mesophilus gen. nov. sp. nov., a mesophilic sulfate-reducing bacterium isolated from a brackish lake sediment.</title>
        <authorList>
            <person name="Watanabe T."/>
            <person name="Yabe T."/>
            <person name="Tsuji J.M."/>
            <person name="Fukui M."/>
        </authorList>
    </citation>
    <scope>NUCLEOTIDE SEQUENCE [LARGE SCALE GENOMIC DNA]</scope>
    <source>
        <strain evidence="16">12FAK</strain>
    </source>
</reference>
<evidence type="ECO:0000256" key="14">
    <source>
        <dbReference type="RuleBase" id="RU004161"/>
    </source>
</evidence>
<comment type="catalytic activity">
    <reaction evidence="8 13">
        <text>2 5-aminolevulinate = porphobilinogen + 2 H2O + H(+)</text>
        <dbReference type="Rhea" id="RHEA:24064"/>
        <dbReference type="ChEBI" id="CHEBI:15377"/>
        <dbReference type="ChEBI" id="CHEBI:15378"/>
        <dbReference type="ChEBI" id="CHEBI:58126"/>
        <dbReference type="ChEBI" id="CHEBI:356416"/>
        <dbReference type="EC" id="4.2.1.24"/>
    </reaction>
</comment>
<comment type="similarity">
    <text evidence="2 14">Belongs to the ALAD family.</text>
</comment>
<dbReference type="SMART" id="SM01004">
    <property type="entry name" value="ALAD"/>
    <property type="match status" value="1"/>
</dbReference>
<dbReference type="GO" id="GO:0006783">
    <property type="term" value="P:heme biosynthetic process"/>
    <property type="evidence" value="ECO:0007669"/>
    <property type="project" value="UniProtKB-KW"/>
</dbReference>
<dbReference type="PROSITE" id="PS00169">
    <property type="entry name" value="D_ALA_DEHYDRATASE"/>
    <property type="match status" value="1"/>
</dbReference>
<evidence type="ECO:0000256" key="10">
    <source>
        <dbReference type="PIRSR" id="PIRSR001415-2"/>
    </source>
</evidence>
<protein>
    <recommendedName>
        <fullName evidence="4 13">Delta-aminolevulinic acid dehydratase</fullName>
        <ecNumber evidence="3 13">4.2.1.24</ecNumber>
    </recommendedName>
</protein>
<dbReference type="GO" id="GO:0005829">
    <property type="term" value="C:cytosol"/>
    <property type="evidence" value="ECO:0007669"/>
    <property type="project" value="TreeGrafter"/>
</dbReference>
<name>A0AAU9F3Q0_9BACT</name>
<evidence type="ECO:0000256" key="2">
    <source>
        <dbReference type="ARBA" id="ARBA00008055"/>
    </source>
</evidence>
<keyword evidence="6 13" id="KW-0456">Lyase</keyword>
<feature type="binding site" evidence="11">
    <location>
        <position position="122"/>
    </location>
    <ligand>
        <name>Zn(2+)</name>
        <dbReference type="ChEBI" id="CHEBI:29105"/>
        <note>catalytic</note>
    </ligand>
</feature>
<evidence type="ECO:0000256" key="7">
    <source>
        <dbReference type="ARBA" id="ARBA00023244"/>
    </source>
</evidence>
<keyword evidence="7 13" id="KW-0627">Porphyrin biosynthesis</keyword>
<dbReference type="AlphaFoldDB" id="A0AAU9F3Q0"/>
<comment type="subunit">
    <text evidence="13">Homooctamer.</text>
</comment>
<keyword evidence="12" id="KW-0460">Magnesium</keyword>
<dbReference type="InterPro" id="IPR030656">
    <property type="entry name" value="ALAD_AS"/>
</dbReference>
<feature type="active site" description="Schiff-base intermediate with substrate" evidence="9">
    <location>
        <position position="195"/>
    </location>
</feature>
<dbReference type="NCBIfam" id="NF006762">
    <property type="entry name" value="PRK09283.1"/>
    <property type="match status" value="1"/>
</dbReference>
<feature type="binding site" evidence="10">
    <location>
        <position position="205"/>
    </location>
    <ligand>
        <name>5-aminolevulinate</name>
        <dbReference type="ChEBI" id="CHEBI:356416"/>
        <label>1</label>
    </ligand>
</feature>
<evidence type="ECO:0000256" key="4">
    <source>
        <dbReference type="ARBA" id="ARBA00020771"/>
    </source>
</evidence>
<keyword evidence="11" id="KW-0862">Zinc</keyword>
<dbReference type="Gene3D" id="3.20.20.70">
    <property type="entry name" value="Aldolase class I"/>
    <property type="match status" value="1"/>
</dbReference>
<dbReference type="FunFam" id="3.20.20.70:FF:000019">
    <property type="entry name" value="Delta-aminolevulinic acid dehydratase"/>
    <property type="match status" value="1"/>
</dbReference>
<feature type="binding site" evidence="10">
    <location>
        <position position="274"/>
    </location>
    <ligand>
        <name>5-aminolevulinate</name>
        <dbReference type="ChEBI" id="CHEBI:356416"/>
        <label>2</label>
    </ligand>
</feature>
<evidence type="ECO:0000256" key="1">
    <source>
        <dbReference type="ARBA" id="ARBA00004694"/>
    </source>
</evidence>
<dbReference type="PIRSF" id="PIRSF001415">
    <property type="entry name" value="Porphbilin_synth"/>
    <property type="match status" value="1"/>
</dbReference>
<feature type="binding site" evidence="10">
    <location>
        <position position="217"/>
    </location>
    <ligand>
        <name>5-aminolevulinate</name>
        <dbReference type="ChEBI" id="CHEBI:356416"/>
        <label>1</label>
    </ligand>
</feature>
<evidence type="ECO:0000256" key="13">
    <source>
        <dbReference type="RuleBase" id="RU000515"/>
    </source>
</evidence>
<dbReference type="EMBL" id="AP028679">
    <property type="protein sequence ID" value="BEQ16562.1"/>
    <property type="molecule type" value="Genomic_DNA"/>
</dbReference>
<keyword evidence="5" id="KW-0350">Heme biosynthesis</keyword>
<gene>
    <name evidence="15" type="primary">hemB</name>
    <name evidence="15" type="ORF">FAK_36280</name>
</gene>
<evidence type="ECO:0000256" key="5">
    <source>
        <dbReference type="ARBA" id="ARBA00023133"/>
    </source>
</evidence>
<dbReference type="CDD" id="cd00384">
    <property type="entry name" value="ALAD_PBGS"/>
    <property type="match status" value="1"/>
</dbReference>
<dbReference type="GO" id="GO:0008270">
    <property type="term" value="F:zinc ion binding"/>
    <property type="evidence" value="ECO:0007669"/>
    <property type="project" value="TreeGrafter"/>
</dbReference>
<feature type="binding site" evidence="10">
    <location>
        <position position="313"/>
    </location>
    <ligand>
        <name>5-aminolevulinate</name>
        <dbReference type="ChEBI" id="CHEBI:356416"/>
        <label>2</label>
    </ligand>
</feature>
<dbReference type="Pfam" id="PF00490">
    <property type="entry name" value="ALAD"/>
    <property type="match status" value="1"/>
</dbReference>
<sequence>MSFPLVRMRRLRKTEALRRLVAETVLTPDDLIYPMFVCPGDDVCQGIGSMPGVNRYSIDALVEECRKVADLGVPGVILFGIPEKKDALGTEGYSPKGIIPRAVRAVKKALPNLIVMCDVCLCEYTSHGHCGILEKGHVHNDATLELLARASVVYAQAGADVVAPSDMMDGRVLAIREGLEEAGLDDVILLSYAAKYASAFYGPFREAADSTPQEGDRRGYQMDPPNFREAMREVAMDVEEGADMLMVKPALPYLDVLSAVRQEFDLPLSAYQVSGEFAMIKAAGQQGWIDEQRVMMESLISIKRAGADFIFTYFAKEAAALVGGR</sequence>
<evidence type="ECO:0000313" key="15">
    <source>
        <dbReference type="EMBL" id="BEQ16562.1"/>
    </source>
</evidence>
<evidence type="ECO:0000256" key="11">
    <source>
        <dbReference type="PIRSR" id="PIRSR001415-3"/>
    </source>
</evidence>